<feature type="region of interest" description="Disordered" evidence="1">
    <location>
        <begin position="147"/>
        <end position="178"/>
    </location>
</feature>
<reference evidence="2" key="3">
    <citation type="submission" date="2025-05" db="UniProtKB">
        <authorList>
            <consortium name="EnsemblMetazoa"/>
        </authorList>
    </citation>
    <scope>IDENTIFICATION</scope>
</reference>
<sequence>MNSQFSRKATPESTTTLTAIEPKPSTNLASQKSRSATVVLKGRNRRRRHDGAAGGFGGVGAVGGVGGGGNKGGIGNESYQFVPVRRKPLSEYMVLEDPPAPSRPSAAPSKLPLDKPPMSYAAAVESLPVSRLKIKVVLSPRFKRASNQLPVKRQSPKHSQDNKFKTITPPQSKPTNAQVNPKWKVVQVAPQSRIAQVNPHPINSTLVASCKKSKANRSKQAKQKKREEAAIKELEVPEKPPNLLPSSPKFSEAFIYLNHHHEQMQRILAEQTAGQELHLNRGQVKPCKLNAHLPTHRSLFDLDERLFIRGDLEAIAIFAQNKAMLRNWLNPGLLIC</sequence>
<reference evidence="4" key="2">
    <citation type="submission" date="2025-04" db="UniProtKB">
        <authorList>
            <consortium name="RefSeq"/>
        </authorList>
    </citation>
    <scope>IDENTIFICATION</scope>
</reference>
<protein>
    <submittedName>
        <fullName evidence="4">Uncharacterized protein LOC108042189</fullName>
    </submittedName>
</protein>
<evidence type="ECO:0000313" key="3">
    <source>
        <dbReference type="Proteomes" id="UP001652680"/>
    </source>
</evidence>
<dbReference type="EnsemblMetazoa" id="XM_017120352.2">
    <property type="protein sequence ID" value="XP_016975841.1"/>
    <property type="gene ID" value="LOC108042189"/>
</dbReference>
<evidence type="ECO:0000313" key="4">
    <source>
        <dbReference type="RefSeq" id="XP_016975841.1"/>
    </source>
</evidence>
<organism evidence="4">
    <name type="scientific">Drosophila rhopaloa</name>
    <name type="common">Fruit fly</name>
    <dbReference type="NCBI Taxonomy" id="1041015"/>
    <lineage>
        <taxon>Eukaryota</taxon>
        <taxon>Metazoa</taxon>
        <taxon>Ecdysozoa</taxon>
        <taxon>Arthropoda</taxon>
        <taxon>Hexapoda</taxon>
        <taxon>Insecta</taxon>
        <taxon>Pterygota</taxon>
        <taxon>Neoptera</taxon>
        <taxon>Endopterygota</taxon>
        <taxon>Diptera</taxon>
        <taxon>Brachycera</taxon>
        <taxon>Muscomorpha</taxon>
        <taxon>Ephydroidea</taxon>
        <taxon>Drosophilidae</taxon>
        <taxon>Drosophila</taxon>
        <taxon>Sophophora</taxon>
    </lineage>
</organism>
<feature type="compositionally biased region" description="Basic residues" evidence="1">
    <location>
        <begin position="211"/>
        <end position="224"/>
    </location>
</feature>
<feature type="compositionally biased region" description="Gly residues" evidence="1">
    <location>
        <begin position="52"/>
        <end position="75"/>
    </location>
</feature>
<reference evidence="3" key="1">
    <citation type="journal article" date="2021" name="Elife">
        <title>Highly contiguous assemblies of 101 drosophilid genomes.</title>
        <authorList>
            <person name="Kim B.Y."/>
            <person name="Wang J.R."/>
            <person name="Miller D.E."/>
            <person name="Barmina O."/>
            <person name="Delaney E."/>
            <person name="Thompson A."/>
            <person name="Comeault A.A."/>
            <person name="Peede D."/>
            <person name="D'Agostino E.R."/>
            <person name="Pelaez J."/>
            <person name="Aguilar J.M."/>
            <person name="Haji D."/>
            <person name="Matsunaga T."/>
            <person name="Armstrong E.E."/>
            <person name="Zych M."/>
            <person name="Ogawa Y."/>
            <person name="Stamenkovic-Radak M."/>
            <person name="Jelic M."/>
            <person name="Veselinovic M.S."/>
            <person name="Tanaskovic M."/>
            <person name="Eric P."/>
            <person name="Gao J.J."/>
            <person name="Katoh T.K."/>
            <person name="Toda M.J."/>
            <person name="Watabe H."/>
            <person name="Watada M."/>
            <person name="Davis J.S."/>
            <person name="Moyle L.C."/>
            <person name="Manoli G."/>
            <person name="Bertolini E."/>
            <person name="Kostal V."/>
            <person name="Hawley R.S."/>
            <person name="Takahashi A."/>
            <person name="Jones C.D."/>
            <person name="Price D.K."/>
            <person name="Whiteman N."/>
            <person name="Kopp A."/>
            <person name="Matute D.R."/>
            <person name="Petrov D.A."/>
        </authorList>
    </citation>
    <scope>NUCLEOTIDE SEQUENCE [LARGE SCALE GENOMIC DNA]</scope>
</reference>
<feature type="region of interest" description="Disordered" evidence="1">
    <location>
        <begin position="210"/>
        <end position="231"/>
    </location>
</feature>
<accession>A0A6P4ERL4</accession>
<evidence type="ECO:0000256" key="1">
    <source>
        <dbReference type="SAM" id="MobiDB-lite"/>
    </source>
</evidence>
<dbReference type="OrthoDB" id="7871941at2759"/>
<name>A0A6P4ERL4_DRORH</name>
<feature type="compositionally biased region" description="Polar residues" evidence="1">
    <location>
        <begin position="1"/>
        <end position="36"/>
    </location>
</feature>
<dbReference type="AlphaFoldDB" id="A0A6P4ERL4"/>
<gene>
    <name evidence="4" type="primary">LOC108042189</name>
    <name evidence="2" type="synonym">108042189</name>
</gene>
<feature type="region of interest" description="Disordered" evidence="1">
    <location>
        <begin position="1"/>
        <end position="77"/>
    </location>
</feature>
<dbReference type="GeneID" id="108042189"/>
<proteinExistence type="predicted"/>
<feature type="compositionally biased region" description="Polar residues" evidence="1">
    <location>
        <begin position="168"/>
        <end position="178"/>
    </location>
</feature>
<keyword evidence="3" id="KW-1185">Reference proteome</keyword>
<dbReference type="RefSeq" id="XP_016975841.1">
    <property type="nucleotide sequence ID" value="XM_017120352.1"/>
</dbReference>
<dbReference type="OMA" id="QILATQC"/>
<dbReference type="Proteomes" id="UP001652680">
    <property type="component" value="Unassembled WGS sequence"/>
</dbReference>
<evidence type="ECO:0000313" key="2">
    <source>
        <dbReference type="EnsemblMetazoa" id="XP_016975841.1"/>
    </source>
</evidence>